<dbReference type="CDD" id="cd00038">
    <property type="entry name" value="CAP_ED"/>
    <property type="match status" value="1"/>
</dbReference>
<dbReference type="InterPro" id="IPR014710">
    <property type="entry name" value="RmlC-like_jellyroll"/>
</dbReference>
<evidence type="ECO:0000256" key="8">
    <source>
        <dbReference type="ARBA" id="ARBA00023303"/>
    </source>
</evidence>
<evidence type="ECO:0000259" key="11">
    <source>
        <dbReference type="PROSITE" id="PS50042"/>
    </source>
</evidence>
<evidence type="ECO:0000256" key="4">
    <source>
        <dbReference type="ARBA" id="ARBA00022989"/>
    </source>
</evidence>
<dbReference type="Pfam" id="PF00027">
    <property type="entry name" value="cNMP_binding"/>
    <property type="match status" value="1"/>
</dbReference>
<protein>
    <recommendedName>
        <fullName evidence="11">Cyclic nucleotide-binding domain-containing protein</fullName>
    </recommendedName>
</protein>
<dbReference type="PROSITE" id="PS00889">
    <property type="entry name" value="CNMP_BINDING_2"/>
    <property type="match status" value="1"/>
</dbReference>
<evidence type="ECO:0000313" key="12">
    <source>
        <dbReference type="EMBL" id="KNE73300.1"/>
    </source>
</evidence>
<dbReference type="PROSITE" id="PS50042">
    <property type="entry name" value="CNMP_BINDING_3"/>
    <property type="match status" value="1"/>
</dbReference>
<dbReference type="PANTHER" id="PTHR45638">
    <property type="entry name" value="CYCLIC NUCLEOTIDE-GATED CATION CHANNEL SUBUNIT A"/>
    <property type="match status" value="1"/>
</dbReference>
<dbReference type="CDD" id="cd22249">
    <property type="entry name" value="UDM1_RNF168_RNF169-like"/>
    <property type="match status" value="1"/>
</dbReference>
<dbReference type="InterPro" id="IPR000595">
    <property type="entry name" value="cNMP-bd_dom"/>
</dbReference>
<organism evidence="12 13">
    <name type="scientific">Allomyces macrogynus (strain ATCC 38327)</name>
    <name type="common">Allomyces javanicus var. macrogynus</name>
    <dbReference type="NCBI Taxonomy" id="578462"/>
    <lineage>
        <taxon>Eukaryota</taxon>
        <taxon>Fungi</taxon>
        <taxon>Fungi incertae sedis</taxon>
        <taxon>Blastocladiomycota</taxon>
        <taxon>Blastocladiomycetes</taxon>
        <taxon>Blastocladiales</taxon>
        <taxon>Blastocladiaceae</taxon>
        <taxon>Allomyces</taxon>
    </lineage>
</organism>
<feature type="transmembrane region" description="Helical" evidence="10">
    <location>
        <begin position="60"/>
        <end position="87"/>
    </location>
</feature>
<dbReference type="EMBL" id="GG745394">
    <property type="protein sequence ID" value="KNE73300.1"/>
    <property type="molecule type" value="Genomic_DNA"/>
</dbReference>
<evidence type="ECO:0000313" key="13">
    <source>
        <dbReference type="Proteomes" id="UP000054350"/>
    </source>
</evidence>
<dbReference type="eggNOG" id="KOG0500">
    <property type="taxonomic scope" value="Eukaryota"/>
</dbReference>
<feature type="compositionally biased region" description="Low complexity" evidence="9">
    <location>
        <begin position="577"/>
        <end position="589"/>
    </location>
</feature>
<proteinExistence type="predicted"/>
<dbReference type="InterPro" id="IPR018488">
    <property type="entry name" value="cNMP-bd_CS"/>
</dbReference>
<keyword evidence="13" id="KW-1185">Reference proteome</keyword>
<reference evidence="12 13" key="1">
    <citation type="submission" date="2009-11" db="EMBL/GenBank/DDBJ databases">
        <title>Annotation of Allomyces macrogynus ATCC 38327.</title>
        <authorList>
            <consortium name="The Broad Institute Genome Sequencing Platform"/>
            <person name="Russ C."/>
            <person name="Cuomo C."/>
            <person name="Burger G."/>
            <person name="Gray M.W."/>
            <person name="Holland P.W.H."/>
            <person name="King N."/>
            <person name="Lang F.B.F."/>
            <person name="Roger A.J."/>
            <person name="Ruiz-Trillo I."/>
            <person name="Young S.K."/>
            <person name="Zeng Q."/>
            <person name="Gargeya S."/>
            <person name="Fitzgerald M."/>
            <person name="Haas B."/>
            <person name="Abouelleil A."/>
            <person name="Alvarado L."/>
            <person name="Arachchi H.M."/>
            <person name="Berlin A."/>
            <person name="Chapman S.B."/>
            <person name="Gearin G."/>
            <person name="Goldberg J."/>
            <person name="Griggs A."/>
            <person name="Gujja S."/>
            <person name="Hansen M."/>
            <person name="Heiman D."/>
            <person name="Howarth C."/>
            <person name="Larimer J."/>
            <person name="Lui A."/>
            <person name="MacDonald P.J.P."/>
            <person name="McCowen C."/>
            <person name="Montmayeur A."/>
            <person name="Murphy C."/>
            <person name="Neiman D."/>
            <person name="Pearson M."/>
            <person name="Priest M."/>
            <person name="Roberts A."/>
            <person name="Saif S."/>
            <person name="Shea T."/>
            <person name="Sisk P."/>
            <person name="Stolte C."/>
            <person name="Sykes S."/>
            <person name="Wortman J."/>
            <person name="Nusbaum C."/>
            <person name="Birren B."/>
        </authorList>
    </citation>
    <scope>NUCLEOTIDE SEQUENCE [LARGE SCALE GENOMIC DNA]</scope>
    <source>
        <strain evidence="12 13">ATCC 38327</strain>
    </source>
</reference>
<keyword evidence="8" id="KW-0407">Ion channel</keyword>
<feature type="compositionally biased region" description="Basic and acidic residues" evidence="9">
    <location>
        <begin position="671"/>
        <end position="683"/>
    </location>
</feature>
<feature type="region of interest" description="Disordered" evidence="9">
    <location>
        <begin position="653"/>
        <end position="704"/>
    </location>
</feature>
<dbReference type="Gene3D" id="2.60.120.10">
    <property type="entry name" value="Jelly Rolls"/>
    <property type="match status" value="1"/>
</dbReference>
<keyword evidence="4 10" id="KW-1133">Transmembrane helix</keyword>
<gene>
    <name evidence="12" type="ORF">AMAG_17468</name>
</gene>
<evidence type="ECO:0000256" key="7">
    <source>
        <dbReference type="ARBA" id="ARBA00023286"/>
    </source>
</evidence>
<feature type="domain" description="Cyclic nucleotide-binding" evidence="11">
    <location>
        <begin position="419"/>
        <end position="519"/>
    </location>
</feature>
<dbReference type="InterPro" id="IPR050866">
    <property type="entry name" value="CNG_cation_channel"/>
</dbReference>
<dbReference type="VEuPathDB" id="FungiDB:AMAG_17468"/>
<dbReference type="GO" id="GO:0044877">
    <property type="term" value="F:protein-containing complex binding"/>
    <property type="evidence" value="ECO:0007669"/>
    <property type="project" value="TreeGrafter"/>
</dbReference>
<dbReference type="GO" id="GO:0005221">
    <property type="term" value="F:intracellularly cyclic nucleotide-activated monoatomic cation channel activity"/>
    <property type="evidence" value="ECO:0007669"/>
    <property type="project" value="InterPro"/>
</dbReference>
<dbReference type="STRING" id="578462.A0A0L0TF26"/>
<evidence type="ECO:0000256" key="10">
    <source>
        <dbReference type="SAM" id="Phobius"/>
    </source>
</evidence>
<evidence type="ECO:0000256" key="6">
    <source>
        <dbReference type="ARBA" id="ARBA00023136"/>
    </source>
</evidence>
<dbReference type="Gene3D" id="1.10.287.630">
    <property type="entry name" value="Helix hairpin bin"/>
    <property type="match status" value="1"/>
</dbReference>
<evidence type="ECO:0000256" key="3">
    <source>
        <dbReference type="ARBA" id="ARBA00022692"/>
    </source>
</evidence>
<feature type="non-terminal residue" evidence="12">
    <location>
        <position position="704"/>
    </location>
</feature>
<dbReference type="SUPFAM" id="SSF51206">
    <property type="entry name" value="cAMP-binding domain-like"/>
    <property type="match status" value="1"/>
</dbReference>
<dbReference type="AlphaFoldDB" id="A0A0L0TF26"/>
<comment type="subcellular location">
    <subcellularLocation>
        <location evidence="1">Membrane</location>
        <topology evidence="1">Multi-pass membrane protein</topology>
    </subcellularLocation>
</comment>
<evidence type="ECO:0000256" key="1">
    <source>
        <dbReference type="ARBA" id="ARBA00004141"/>
    </source>
</evidence>
<reference evidence="13" key="2">
    <citation type="submission" date="2009-11" db="EMBL/GenBank/DDBJ databases">
        <title>The Genome Sequence of Allomyces macrogynus strain ATCC 38327.</title>
        <authorList>
            <consortium name="The Broad Institute Genome Sequencing Platform"/>
            <person name="Russ C."/>
            <person name="Cuomo C."/>
            <person name="Shea T."/>
            <person name="Young S.K."/>
            <person name="Zeng Q."/>
            <person name="Koehrsen M."/>
            <person name="Haas B."/>
            <person name="Borodovsky M."/>
            <person name="Guigo R."/>
            <person name="Alvarado L."/>
            <person name="Berlin A."/>
            <person name="Borenstein D."/>
            <person name="Chen Z."/>
            <person name="Engels R."/>
            <person name="Freedman E."/>
            <person name="Gellesch M."/>
            <person name="Goldberg J."/>
            <person name="Griggs A."/>
            <person name="Gujja S."/>
            <person name="Heiman D."/>
            <person name="Hepburn T."/>
            <person name="Howarth C."/>
            <person name="Jen D."/>
            <person name="Larson L."/>
            <person name="Lewis B."/>
            <person name="Mehta T."/>
            <person name="Park D."/>
            <person name="Pearson M."/>
            <person name="Roberts A."/>
            <person name="Saif S."/>
            <person name="Shenoy N."/>
            <person name="Sisk P."/>
            <person name="Stolte C."/>
            <person name="Sykes S."/>
            <person name="Walk T."/>
            <person name="White J."/>
            <person name="Yandava C."/>
            <person name="Burger G."/>
            <person name="Gray M.W."/>
            <person name="Holland P.W.H."/>
            <person name="King N."/>
            <person name="Lang F.B.F."/>
            <person name="Roger A.J."/>
            <person name="Ruiz-Trillo I."/>
            <person name="Lander E."/>
            <person name="Nusbaum C."/>
        </authorList>
    </citation>
    <scope>NUCLEOTIDE SEQUENCE [LARGE SCALE GENOMIC DNA]</scope>
    <source>
        <strain evidence="13">ATCC 38327</strain>
    </source>
</reference>
<evidence type="ECO:0000256" key="5">
    <source>
        <dbReference type="ARBA" id="ARBA00023065"/>
    </source>
</evidence>
<dbReference type="OrthoDB" id="421226at2759"/>
<keyword evidence="3 10" id="KW-0812">Transmembrane</keyword>
<dbReference type="PANTHER" id="PTHR45638:SF11">
    <property type="entry name" value="CYCLIC NUCLEOTIDE-GATED CATION CHANNEL SUBUNIT A"/>
    <property type="match status" value="1"/>
</dbReference>
<dbReference type="GO" id="GO:0016020">
    <property type="term" value="C:membrane"/>
    <property type="evidence" value="ECO:0007669"/>
    <property type="project" value="UniProtKB-SubCell"/>
</dbReference>
<keyword evidence="5" id="KW-0406">Ion transport</keyword>
<evidence type="ECO:0000256" key="2">
    <source>
        <dbReference type="ARBA" id="ARBA00022448"/>
    </source>
</evidence>
<keyword evidence="6 10" id="KW-0472">Membrane</keyword>
<dbReference type="Proteomes" id="UP000054350">
    <property type="component" value="Unassembled WGS sequence"/>
</dbReference>
<name>A0A0L0TF26_ALLM3</name>
<feature type="region of interest" description="Disordered" evidence="9">
    <location>
        <begin position="572"/>
        <end position="598"/>
    </location>
</feature>
<keyword evidence="7" id="KW-1071">Ligand-gated ion channel</keyword>
<evidence type="ECO:0000256" key="9">
    <source>
        <dbReference type="SAM" id="MobiDB-lite"/>
    </source>
</evidence>
<sequence>MALLHVDHTRAAQPPRFLVKLLQLLGPTGYRAQAWLSELFHNPFAPAWKSWDRLTWAMDIYYVLVIPPTLAFMCDFTSSYMFSYLFFDTLSLLRVFLNTLRPKVNKFGQLITDAKGKRDFYFKNGAGWCELIGAIPIDWIPLFVGLPGNLLHVSMACQNPYYLYADGSMTQGVVDASKSLVDRRFVYHLDNIPPDLLLYSILRVLRLVSTVGTVKWALQAKIPWLSSPISRLIKNLIMSLFLTHIDSCVFFFLETMVMSEKRWINEIGASVDKFGVPQTVWVRYLINYFYCQRSLFFIPRETMHVPAEIIYQCCEALFAACLYGSILGNLSQIVRSFDSQATLDKAERHRKVTKRFLSKYMIAKEFPVPLQEKVLNHEEFEWVHKRGMDTERIFHAFPKSLRLEVCVHLYYALICEVPLFKDTDDVFKVALCEKISLISAQRGFYVAKAGDVGNEMYFIRAGAVNVLTKDESKVIVTLGQGAFFGEISIFQECRRTATVRTACDTELCVLKKSDFDEILQAYPSMVAVFRQAVAEREERDAQRRRDEEASAALKAKEAEIARLEQQDRMLQQLRAKGSSSGGSSAIAGGRNTAGGSTMASGSLWKVGIARATGGSGGGKPGRWTASQLATRFGSAGGLGGSLVNHADLGAVASQSREMGSDEGSGGGGGERSGHGGPRGDTHHVPPVQGRGEDMEPILESASTT</sequence>
<keyword evidence="2" id="KW-0813">Transport</keyword>
<dbReference type="SMART" id="SM00100">
    <property type="entry name" value="cNMP"/>
    <property type="match status" value="1"/>
</dbReference>
<accession>A0A0L0TF26</accession>
<dbReference type="InterPro" id="IPR018490">
    <property type="entry name" value="cNMP-bd_dom_sf"/>
</dbReference>